<protein>
    <submittedName>
        <fullName evidence="9">Molybdenum cofactor guanylyltransferase</fullName>
    </submittedName>
</protein>
<keyword evidence="4" id="KW-0547">Nucleotide-binding</keyword>
<dbReference type="Pfam" id="PF12804">
    <property type="entry name" value="NTP_transf_3"/>
    <property type="match status" value="1"/>
</dbReference>
<dbReference type="InterPro" id="IPR013482">
    <property type="entry name" value="Molybde_CF_guanTrfase"/>
</dbReference>
<comment type="caution">
    <text evidence="9">The sequence shown here is derived from an EMBL/GenBank/DDBJ whole genome shotgun (WGS) entry which is preliminary data.</text>
</comment>
<reference evidence="9" key="1">
    <citation type="submission" date="2021-07" db="EMBL/GenBank/DDBJ databases">
        <title>Neiella marina sp. nov., isolated from the intestinal content of sea cucumber Apostichopus japonicus.</title>
        <authorList>
            <person name="Bai X."/>
        </authorList>
    </citation>
    <scope>NUCLEOTIDE SEQUENCE</scope>
    <source>
        <strain evidence="9">126</strain>
    </source>
</reference>
<keyword evidence="6" id="KW-0342">GTP-binding</keyword>
<evidence type="ECO:0000256" key="3">
    <source>
        <dbReference type="ARBA" id="ARBA00022723"/>
    </source>
</evidence>
<evidence type="ECO:0000256" key="4">
    <source>
        <dbReference type="ARBA" id="ARBA00022741"/>
    </source>
</evidence>
<dbReference type="SUPFAM" id="SSF53448">
    <property type="entry name" value="Nucleotide-diphospho-sugar transferases"/>
    <property type="match status" value="1"/>
</dbReference>
<evidence type="ECO:0000313" key="10">
    <source>
        <dbReference type="Proteomes" id="UP001166251"/>
    </source>
</evidence>
<dbReference type="InterPro" id="IPR029044">
    <property type="entry name" value="Nucleotide-diphossugar_trans"/>
</dbReference>
<keyword evidence="2" id="KW-0808">Transferase</keyword>
<evidence type="ECO:0000256" key="1">
    <source>
        <dbReference type="ARBA" id="ARBA00022490"/>
    </source>
</evidence>
<dbReference type="PANTHER" id="PTHR19136:SF81">
    <property type="entry name" value="MOLYBDENUM COFACTOR GUANYLYLTRANSFERASE"/>
    <property type="match status" value="1"/>
</dbReference>
<dbReference type="CDD" id="cd02503">
    <property type="entry name" value="MobA"/>
    <property type="match status" value="1"/>
</dbReference>
<dbReference type="PANTHER" id="PTHR19136">
    <property type="entry name" value="MOLYBDENUM COFACTOR GUANYLYLTRANSFERASE"/>
    <property type="match status" value="1"/>
</dbReference>
<evidence type="ECO:0000259" key="8">
    <source>
        <dbReference type="Pfam" id="PF12804"/>
    </source>
</evidence>
<keyword evidence="10" id="KW-1185">Reference proteome</keyword>
<evidence type="ECO:0000256" key="7">
    <source>
        <dbReference type="ARBA" id="ARBA00023150"/>
    </source>
</evidence>
<dbReference type="Gene3D" id="3.90.550.10">
    <property type="entry name" value="Spore Coat Polysaccharide Biosynthesis Protein SpsA, Chain A"/>
    <property type="match status" value="1"/>
</dbReference>
<keyword evidence="1" id="KW-0963">Cytoplasm</keyword>
<dbReference type="RefSeq" id="WP_220104212.1">
    <property type="nucleotide sequence ID" value="NZ_JAHZSS010000012.1"/>
</dbReference>
<proteinExistence type="predicted"/>
<dbReference type="Proteomes" id="UP001166251">
    <property type="component" value="Unassembled WGS sequence"/>
</dbReference>
<evidence type="ECO:0000256" key="2">
    <source>
        <dbReference type="ARBA" id="ARBA00022679"/>
    </source>
</evidence>
<accession>A0ABS7EGS8</accession>
<evidence type="ECO:0000256" key="6">
    <source>
        <dbReference type="ARBA" id="ARBA00023134"/>
    </source>
</evidence>
<dbReference type="EMBL" id="JAHZSS010000012">
    <property type="protein sequence ID" value="MBW8191530.1"/>
    <property type="molecule type" value="Genomic_DNA"/>
</dbReference>
<organism evidence="9 10">
    <name type="scientific">Neiella holothuriorum</name>
    <dbReference type="NCBI Taxonomy" id="2870530"/>
    <lineage>
        <taxon>Bacteria</taxon>
        <taxon>Pseudomonadati</taxon>
        <taxon>Pseudomonadota</taxon>
        <taxon>Gammaproteobacteria</taxon>
        <taxon>Alteromonadales</taxon>
        <taxon>Echinimonadaceae</taxon>
        <taxon>Neiella</taxon>
    </lineage>
</organism>
<keyword evidence="9" id="KW-0548">Nucleotidyltransferase</keyword>
<keyword evidence="5" id="KW-0460">Magnesium</keyword>
<sequence length="186" mass="20387">MAQQQLKGLLLNGGCSSRMGSDKASLSLGSCSLKEHMVMLLHSAGIEDVVVSGQQVKDRYEGQGPLAGIEAVLTAFPSAQWLVVPIDMPQLTVSALQQLIHHGQLHHTCVHFDTSVMPLYVHQGDSCLVKARACLTSSNHRNWSIRNWLTQLDCHTLADPNDASLSNINTPQQWQCYLNSLTTNKT</sequence>
<evidence type="ECO:0000256" key="5">
    <source>
        <dbReference type="ARBA" id="ARBA00022842"/>
    </source>
</evidence>
<dbReference type="InterPro" id="IPR025877">
    <property type="entry name" value="MobA-like_NTP_Trfase"/>
</dbReference>
<keyword evidence="7" id="KW-0501">Molybdenum cofactor biosynthesis</keyword>
<dbReference type="GO" id="GO:0016779">
    <property type="term" value="F:nucleotidyltransferase activity"/>
    <property type="evidence" value="ECO:0007669"/>
    <property type="project" value="UniProtKB-KW"/>
</dbReference>
<name>A0ABS7EGS8_9GAMM</name>
<keyword evidence="3" id="KW-0479">Metal-binding</keyword>
<feature type="domain" description="MobA-like NTP transferase" evidence="8">
    <location>
        <begin position="8"/>
        <end position="141"/>
    </location>
</feature>
<gene>
    <name evidence="9" type="ORF">K0504_10820</name>
</gene>
<evidence type="ECO:0000313" key="9">
    <source>
        <dbReference type="EMBL" id="MBW8191530.1"/>
    </source>
</evidence>